<dbReference type="GO" id="GO:0008168">
    <property type="term" value="F:methyltransferase activity"/>
    <property type="evidence" value="ECO:0007669"/>
    <property type="project" value="UniProtKB-KW"/>
</dbReference>
<sequence length="203" mass="23281">MKDFWDNRYNNKEFAYGEKPNLYFKKQLEKLEPGKILFPAEGEGRNAVYAAKLGHEVSAFDISESGKTKAEILANSNNVKLNYTIGELPNLNYKNEAFDAIVCIYTHFPANIKNDYFNLIEKKLKKGGFIIFEGFSKNNLKLKEADPDVGGPSNIEVLFSIEEINTYFKNYEIIELKEEIILLNEGLYHKGKGSVVRFFGRKK</sequence>
<dbReference type="InterPro" id="IPR029063">
    <property type="entry name" value="SAM-dependent_MTases_sf"/>
</dbReference>
<dbReference type="Proteomes" id="UP001139199">
    <property type="component" value="Unassembled WGS sequence"/>
</dbReference>
<evidence type="ECO:0000259" key="2">
    <source>
        <dbReference type="Pfam" id="PF13649"/>
    </source>
</evidence>
<protein>
    <submittedName>
        <fullName evidence="3">Methyltransferase domain-containing protein</fullName>
    </submittedName>
</protein>
<organism evidence="3 4">
    <name type="scientific">Neotamlana laminarinivorans</name>
    <dbReference type="NCBI Taxonomy" id="2883124"/>
    <lineage>
        <taxon>Bacteria</taxon>
        <taxon>Pseudomonadati</taxon>
        <taxon>Bacteroidota</taxon>
        <taxon>Flavobacteriia</taxon>
        <taxon>Flavobacteriales</taxon>
        <taxon>Flavobacteriaceae</taxon>
        <taxon>Neotamlana</taxon>
    </lineage>
</organism>
<dbReference type="EMBL" id="JAJAPW010000001">
    <property type="protein sequence ID" value="MCB4797629.1"/>
    <property type="molecule type" value="Genomic_DNA"/>
</dbReference>
<dbReference type="Pfam" id="PF13649">
    <property type="entry name" value="Methyltransf_25"/>
    <property type="match status" value="1"/>
</dbReference>
<keyword evidence="4" id="KW-1185">Reference proteome</keyword>
<dbReference type="AlphaFoldDB" id="A0A9X1HWW2"/>
<evidence type="ECO:0000313" key="4">
    <source>
        <dbReference type="Proteomes" id="UP001139199"/>
    </source>
</evidence>
<proteinExistence type="predicted"/>
<keyword evidence="3" id="KW-0489">Methyltransferase</keyword>
<keyword evidence="1" id="KW-0808">Transferase</keyword>
<dbReference type="RefSeq" id="WP_226540430.1">
    <property type="nucleotide sequence ID" value="NZ_JAJAPW010000001.1"/>
</dbReference>
<evidence type="ECO:0000256" key="1">
    <source>
        <dbReference type="ARBA" id="ARBA00022679"/>
    </source>
</evidence>
<evidence type="ECO:0000313" key="3">
    <source>
        <dbReference type="EMBL" id="MCB4797629.1"/>
    </source>
</evidence>
<dbReference type="GO" id="GO:0032259">
    <property type="term" value="P:methylation"/>
    <property type="evidence" value="ECO:0007669"/>
    <property type="project" value="UniProtKB-KW"/>
</dbReference>
<dbReference type="PANTHER" id="PTHR43861">
    <property type="entry name" value="TRANS-ACONITATE 2-METHYLTRANSFERASE-RELATED"/>
    <property type="match status" value="1"/>
</dbReference>
<name>A0A9X1HWW2_9FLAO</name>
<feature type="domain" description="Methyltransferase" evidence="2">
    <location>
        <begin position="41"/>
        <end position="128"/>
    </location>
</feature>
<accession>A0A9X1HWW2</accession>
<dbReference type="PANTHER" id="PTHR43861:SF3">
    <property type="entry name" value="PUTATIVE (AFU_ORTHOLOGUE AFUA_2G14390)-RELATED"/>
    <property type="match status" value="1"/>
</dbReference>
<gene>
    <name evidence="3" type="ORF">LG649_02160</name>
</gene>
<reference evidence="3" key="1">
    <citation type="submission" date="2021-10" db="EMBL/GenBank/DDBJ databases">
        <title>Tamlana sargassums sp. nov., and Tamlana laminarinivorans sp. nov., two new bacteria isolated from the brown alga.</title>
        <authorList>
            <person name="Li J."/>
        </authorList>
    </citation>
    <scope>NUCLEOTIDE SEQUENCE</scope>
    <source>
        <strain evidence="3">PT2-4</strain>
    </source>
</reference>
<dbReference type="SUPFAM" id="SSF53335">
    <property type="entry name" value="S-adenosyl-L-methionine-dependent methyltransferases"/>
    <property type="match status" value="1"/>
</dbReference>
<dbReference type="InterPro" id="IPR041698">
    <property type="entry name" value="Methyltransf_25"/>
</dbReference>
<comment type="caution">
    <text evidence="3">The sequence shown here is derived from an EMBL/GenBank/DDBJ whole genome shotgun (WGS) entry which is preliminary data.</text>
</comment>
<dbReference type="Gene3D" id="3.40.50.150">
    <property type="entry name" value="Vaccinia Virus protein VP39"/>
    <property type="match status" value="1"/>
</dbReference>